<dbReference type="Gene3D" id="1.25.40.10">
    <property type="entry name" value="Tetratricopeptide repeat domain"/>
    <property type="match status" value="2"/>
</dbReference>
<dbReference type="PROSITE" id="PS50005">
    <property type="entry name" value="TPR"/>
    <property type="match status" value="3"/>
</dbReference>
<feature type="transmembrane region" description="Helical" evidence="4">
    <location>
        <begin position="616"/>
        <end position="640"/>
    </location>
</feature>
<evidence type="ECO:0000256" key="3">
    <source>
        <dbReference type="PROSITE-ProRule" id="PRU00339"/>
    </source>
</evidence>
<dbReference type="SMART" id="SM00028">
    <property type="entry name" value="TPR"/>
    <property type="match status" value="8"/>
</dbReference>
<feature type="repeat" description="TPR" evidence="3">
    <location>
        <begin position="1010"/>
        <end position="1043"/>
    </location>
</feature>
<dbReference type="Pfam" id="PF13432">
    <property type="entry name" value="TPR_16"/>
    <property type="match status" value="2"/>
</dbReference>
<dbReference type="InterPro" id="IPR050498">
    <property type="entry name" value="Ycf3"/>
</dbReference>
<feature type="repeat" description="TPR" evidence="3">
    <location>
        <begin position="1112"/>
        <end position="1145"/>
    </location>
</feature>
<dbReference type="InterPro" id="IPR027417">
    <property type="entry name" value="P-loop_NTPase"/>
</dbReference>
<feature type="transmembrane region" description="Helical" evidence="4">
    <location>
        <begin position="585"/>
        <end position="604"/>
    </location>
</feature>
<accession>A0ABT5BG45</accession>
<gene>
    <name evidence="5" type="ORF">POL58_29645</name>
</gene>
<dbReference type="EMBL" id="JAQNDN010000019">
    <property type="protein sequence ID" value="MDC0671946.1"/>
    <property type="molecule type" value="Genomic_DNA"/>
</dbReference>
<evidence type="ECO:0000313" key="5">
    <source>
        <dbReference type="EMBL" id="MDC0671946.1"/>
    </source>
</evidence>
<protein>
    <submittedName>
        <fullName evidence="5">Tetratricopeptide repeat protein</fullName>
    </submittedName>
</protein>
<name>A0ABT5BG45_9BACT</name>
<evidence type="ECO:0000256" key="2">
    <source>
        <dbReference type="ARBA" id="ARBA00022803"/>
    </source>
</evidence>
<keyword evidence="4" id="KW-0472">Membrane</keyword>
<dbReference type="Gene3D" id="3.40.50.300">
    <property type="entry name" value="P-loop containing nucleotide triphosphate hydrolases"/>
    <property type="match status" value="1"/>
</dbReference>
<dbReference type="PANTHER" id="PTHR44858">
    <property type="entry name" value="TETRATRICOPEPTIDE REPEAT PROTEIN 6"/>
    <property type="match status" value="1"/>
</dbReference>
<evidence type="ECO:0000256" key="4">
    <source>
        <dbReference type="SAM" id="Phobius"/>
    </source>
</evidence>
<proteinExistence type="predicted"/>
<keyword evidence="4" id="KW-1133">Transmembrane helix</keyword>
<dbReference type="SUPFAM" id="SSF52540">
    <property type="entry name" value="P-loop containing nucleoside triphosphate hydrolases"/>
    <property type="match status" value="1"/>
</dbReference>
<organism evidence="5 6">
    <name type="scientific">Nannocystis radixulma</name>
    <dbReference type="NCBI Taxonomy" id="2995305"/>
    <lineage>
        <taxon>Bacteria</taxon>
        <taxon>Pseudomonadati</taxon>
        <taxon>Myxococcota</taxon>
        <taxon>Polyangia</taxon>
        <taxon>Nannocystales</taxon>
        <taxon>Nannocystaceae</taxon>
        <taxon>Nannocystis</taxon>
    </lineage>
</organism>
<keyword evidence="2 3" id="KW-0802">TPR repeat</keyword>
<feature type="repeat" description="TPR" evidence="3">
    <location>
        <begin position="908"/>
        <end position="941"/>
    </location>
</feature>
<dbReference type="Proteomes" id="UP001217838">
    <property type="component" value="Unassembled WGS sequence"/>
</dbReference>
<dbReference type="SUPFAM" id="SSF48452">
    <property type="entry name" value="TPR-like"/>
    <property type="match status" value="2"/>
</dbReference>
<dbReference type="Pfam" id="PF14559">
    <property type="entry name" value="TPR_19"/>
    <property type="match status" value="1"/>
</dbReference>
<keyword evidence="1" id="KW-0677">Repeat</keyword>
<sequence>MPDAPVPFDVRLRQFLISAFSLPEFRRFIHESVGEAFAATLPGGHASPMHVVTEALASLRREGRLKADFFTLLLDVRPLRAAEINELAVAFGSPLVSGGANASAYNAARRLLADDDELTPLFLRSGGVEIPPIRVARARGFSVPHAEAPEAEPTTALHDSSRLENVGDKHRFLLLRGPPGAGKTTACRILARRAAEALISAPADDCTVPLPVIVELRRFADATSPPEDVLALLVARSLREAGALPSSYEETVKAGRCFLAEGYEGRPLNIYFDGLNEVPPALAGSAVAALKHVRDQLRPSRSRMVVTTRWHSTELRSLDGFDAFDVQPLTAAAVKDVMARRLGRSPAEIDELYERGLGARIRLQASNPLTLQLLCEVLETGARLPQSRSEIFELFVTGVLDRDARGKDGDFGQRRFRPNEKAVALAELAYSMQPKGRQLDEGDALAALARGVPGIAEPTVILDELLVNDLLRRDGLHISFAYHHSFQEYFCAVALHRRLRRDNSSFARHLGDPSWWGPLSLVSGMLDDAELADLVLLRTGVAPELRGILLRDSRPNPDIEARFITTAVQGLEREIGRTVRLTQGALWLGALLAAGLSFLAWALFDRLRAGLALELPPWGIAVVFFAMISAFSTLSLEAIAGRLHDDLLGKLYRVQVEPWLRALKNIGSLDAENALNAIYTRHRARRIVDAQLVHFLKVYTTGALTDDRETLLSWLDDPERRELAVVQLAASYDEDLAYSLVYKLHLRSPARQEAELRLLVEWMLRQPVGNRPLIRALENIVQDDHRELQLRRAVATTLRNHKLSDVPIPWGPRRILASVLDGMLTPWRTLMSALLFPSVHVLMVIHVFGARRGATAGYRTLARWCSRPALVPGPKTLETLVQLLIDEEFGEDAELLLTRALARYPHHAGMLVARGNLHRLRKAYEPADSAYLRALELAPGDTSIRRRRARSFRLAGKPEASIEQARMAVEIGPEVPDNWEALIDILIEAGRGDEAEQQLFEAERKFPTHSGILASHASLHDSRRQYEAAASMYSKAIELDPYSAYLRGGRAFSLWQADKNGEALEEARKAIELDSAEVFYWTTAIHILVSAKQNEEAKQLLTEADVKFPQKAQFLPVRGHIHFNLKQYEAAVSTYMKCIEIEPGAIHIRRLLAISLQLAGKWEEALAEAYKVREIDREAPDAWETLVGLLIAARRGEEAEQVLFEALAKFPGVAIFCAAHGDLLHNIRGQYDAAAAEYGKAIELDEKSAQFRLCRADSLLLANRPEEALAEARAGLALGPNEPGCWEIQVRTLIATRQSEEAERLLLEAEAKFPADIDILTCRADFVRDVQGDLTTADARYRECIERDGKVDKPRRERARCLRMACQYAEAESEARSAVELDNLAPENLEVLLEVLLAAGAGSRAQDAAVDYRARFPWRTLPTTILVGLKTMASQNMEAS</sequence>
<dbReference type="InterPro" id="IPR011990">
    <property type="entry name" value="TPR-like_helical_dom_sf"/>
</dbReference>
<evidence type="ECO:0000313" key="6">
    <source>
        <dbReference type="Proteomes" id="UP001217838"/>
    </source>
</evidence>
<comment type="caution">
    <text evidence="5">The sequence shown here is derived from an EMBL/GenBank/DDBJ whole genome shotgun (WGS) entry which is preliminary data.</text>
</comment>
<dbReference type="Pfam" id="PF13181">
    <property type="entry name" value="TPR_8"/>
    <property type="match status" value="1"/>
</dbReference>
<dbReference type="RefSeq" id="WP_272002898.1">
    <property type="nucleotide sequence ID" value="NZ_JAQNDN010000019.1"/>
</dbReference>
<reference evidence="5 6" key="1">
    <citation type="submission" date="2022-11" db="EMBL/GenBank/DDBJ databases">
        <title>Minimal conservation of predation-associated metabolite biosynthetic gene clusters underscores biosynthetic potential of Myxococcota including descriptions for ten novel species: Archangium lansinium sp. nov., Myxococcus landrumus sp. nov., Nannocystis bai.</title>
        <authorList>
            <person name="Ahearne A."/>
            <person name="Stevens C."/>
            <person name="Dowd S."/>
        </authorList>
    </citation>
    <scope>NUCLEOTIDE SEQUENCE [LARGE SCALE GENOMIC DNA]</scope>
    <source>
        <strain evidence="5 6">NCELM</strain>
    </source>
</reference>
<evidence type="ECO:0000256" key="1">
    <source>
        <dbReference type="ARBA" id="ARBA00022737"/>
    </source>
</evidence>
<dbReference type="InterPro" id="IPR019734">
    <property type="entry name" value="TPR_rpt"/>
</dbReference>
<dbReference type="PANTHER" id="PTHR44858:SF1">
    <property type="entry name" value="UDP-N-ACETYLGLUCOSAMINE--PEPTIDE N-ACETYLGLUCOSAMINYLTRANSFERASE SPINDLY-RELATED"/>
    <property type="match status" value="1"/>
</dbReference>
<keyword evidence="4" id="KW-0812">Transmembrane</keyword>
<keyword evidence="6" id="KW-1185">Reference proteome</keyword>